<dbReference type="Proteomes" id="UP000054279">
    <property type="component" value="Unassembled WGS sequence"/>
</dbReference>
<feature type="chain" id="PRO_5002213742" evidence="2">
    <location>
        <begin position="19"/>
        <end position="246"/>
    </location>
</feature>
<dbReference type="AlphaFoldDB" id="A0A0C9THV0"/>
<evidence type="ECO:0000313" key="3">
    <source>
        <dbReference type="EMBL" id="KIJ29083.1"/>
    </source>
</evidence>
<evidence type="ECO:0000256" key="2">
    <source>
        <dbReference type="SAM" id="SignalP"/>
    </source>
</evidence>
<accession>A0A0C9THV0</accession>
<feature type="region of interest" description="Disordered" evidence="1">
    <location>
        <begin position="31"/>
        <end position="54"/>
    </location>
</feature>
<feature type="signal peptide" evidence="2">
    <location>
        <begin position="1"/>
        <end position="18"/>
    </location>
</feature>
<sequence>MKFSLTILSFASIVAVAAQSAANTTASDSAAASSSNSTAADTTSSDSPSSTGSSGSSFAVPSGISSSCSSFLQSLDTESAIQSCVSPALVALEDSNPTLASVCASTASSTCSEDDYYQALSNFSSSCADELITSPNANVTAIYDSLYVALPFQKAVCTQDNLNNWCAQGNATNTDASGASANSAQSPLSTSDGYPDAEAFASDDILFLGYNANMDASSLCTTCLQKVLTIYFGHESKRPYPSGLSG</sequence>
<evidence type="ECO:0000256" key="1">
    <source>
        <dbReference type="SAM" id="MobiDB-lite"/>
    </source>
</evidence>
<keyword evidence="4" id="KW-1185">Reference proteome</keyword>
<evidence type="ECO:0000313" key="4">
    <source>
        <dbReference type="Proteomes" id="UP000054279"/>
    </source>
</evidence>
<keyword evidence="2" id="KW-0732">Signal</keyword>
<gene>
    <name evidence="3" type="ORF">M422DRAFT_269606</name>
</gene>
<dbReference type="HOGENOM" id="CLU_1129682_0_0_1"/>
<name>A0A0C9THV0_SPHS4</name>
<dbReference type="EMBL" id="KN837291">
    <property type="protein sequence ID" value="KIJ29083.1"/>
    <property type="molecule type" value="Genomic_DNA"/>
</dbReference>
<proteinExistence type="predicted"/>
<reference evidence="3 4" key="1">
    <citation type="submission" date="2014-06" db="EMBL/GenBank/DDBJ databases">
        <title>Evolutionary Origins and Diversification of the Mycorrhizal Mutualists.</title>
        <authorList>
            <consortium name="DOE Joint Genome Institute"/>
            <consortium name="Mycorrhizal Genomics Consortium"/>
            <person name="Kohler A."/>
            <person name="Kuo A."/>
            <person name="Nagy L.G."/>
            <person name="Floudas D."/>
            <person name="Copeland A."/>
            <person name="Barry K.W."/>
            <person name="Cichocki N."/>
            <person name="Veneault-Fourrey C."/>
            <person name="LaButti K."/>
            <person name="Lindquist E.A."/>
            <person name="Lipzen A."/>
            <person name="Lundell T."/>
            <person name="Morin E."/>
            <person name="Murat C."/>
            <person name="Riley R."/>
            <person name="Ohm R."/>
            <person name="Sun H."/>
            <person name="Tunlid A."/>
            <person name="Henrissat B."/>
            <person name="Grigoriev I.V."/>
            <person name="Hibbett D.S."/>
            <person name="Martin F."/>
        </authorList>
    </citation>
    <scope>NUCLEOTIDE SEQUENCE [LARGE SCALE GENOMIC DNA]</scope>
    <source>
        <strain evidence="3 4">SS14</strain>
    </source>
</reference>
<protein>
    <submittedName>
        <fullName evidence="3">Uncharacterized protein</fullName>
    </submittedName>
</protein>
<organism evidence="3 4">
    <name type="scientific">Sphaerobolus stellatus (strain SS14)</name>
    <dbReference type="NCBI Taxonomy" id="990650"/>
    <lineage>
        <taxon>Eukaryota</taxon>
        <taxon>Fungi</taxon>
        <taxon>Dikarya</taxon>
        <taxon>Basidiomycota</taxon>
        <taxon>Agaricomycotina</taxon>
        <taxon>Agaricomycetes</taxon>
        <taxon>Phallomycetidae</taxon>
        <taxon>Geastrales</taxon>
        <taxon>Sphaerobolaceae</taxon>
        <taxon>Sphaerobolus</taxon>
    </lineage>
</organism>
<dbReference type="OrthoDB" id="5588482at2759"/>